<evidence type="ECO:0000313" key="3">
    <source>
        <dbReference type="Proteomes" id="UP000217103"/>
    </source>
</evidence>
<dbReference type="AlphaFoldDB" id="A0A1H1I250"/>
<dbReference type="EMBL" id="FNKK01000002">
    <property type="protein sequence ID" value="SDR31785.1"/>
    <property type="molecule type" value="Genomic_DNA"/>
</dbReference>
<gene>
    <name evidence="2" type="ORF">SAMN04489764_5096</name>
</gene>
<name>A0A1H1I250_9ACTN</name>
<feature type="compositionally biased region" description="Low complexity" evidence="1">
    <location>
        <begin position="17"/>
        <end position="29"/>
    </location>
</feature>
<organism evidence="2 3">
    <name type="scientific">Thermostaphylospora chromogena</name>
    <dbReference type="NCBI Taxonomy" id="35622"/>
    <lineage>
        <taxon>Bacteria</taxon>
        <taxon>Bacillati</taxon>
        <taxon>Actinomycetota</taxon>
        <taxon>Actinomycetes</taxon>
        <taxon>Streptosporangiales</taxon>
        <taxon>Thermomonosporaceae</taxon>
        <taxon>Thermostaphylospora</taxon>
    </lineage>
</organism>
<dbReference type="NCBIfam" id="NF046112">
    <property type="entry name" value="MSMEG_6209_Nter"/>
    <property type="match status" value="1"/>
</dbReference>
<evidence type="ECO:0000256" key="1">
    <source>
        <dbReference type="SAM" id="MobiDB-lite"/>
    </source>
</evidence>
<accession>A0A1H1I250</accession>
<dbReference type="Proteomes" id="UP000217103">
    <property type="component" value="Unassembled WGS sequence"/>
</dbReference>
<keyword evidence="3" id="KW-1185">Reference proteome</keyword>
<sequence length="107" mass="11504">MRAQILLMRGCDIYMSAPATPTSATTAPPRVRDTAGSTAEDAVLRPVNARLASEFPTVPAETVARRVREARARAEHLGVAATPQVVERVAREHLLALVNSDPATPHR</sequence>
<feature type="region of interest" description="Disordered" evidence="1">
    <location>
        <begin position="17"/>
        <end position="39"/>
    </location>
</feature>
<reference evidence="2 3" key="1">
    <citation type="submission" date="2016-10" db="EMBL/GenBank/DDBJ databases">
        <authorList>
            <person name="de Groot N.N."/>
        </authorList>
    </citation>
    <scope>NUCLEOTIDE SEQUENCE [LARGE SCALE GENOMIC DNA]</scope>
    <source>
        <strain evidence="2 3">DSM 43794</strain>
    </source>
</reference>
<protein>
    <submittedName>
        <fullName evidence="2">Uncharacterized protein</fullName>
    </submittedName>
</protein>
<proteinExistence type="predicted"/>
<dbReference type="Gene3D" id="1.10.8.1060">
    <property type="entry name" value="Corynebacterium glutamicum thioredoxin-dependent arsenate reductase, N-terminal domain"/>
    <property type="match status" value="1"/>
</dbReference>
<evidence type="ECO:0000313" key="2">
    <source>
        <dbReference type="EMBL" id="SDR31785.1"/>
    </source>
</evidence>